<name>A9UTC2_MONBE</name>
<dbReference type="eggNOG" id="ENOG502SCHE">
    <property type="taxonomic scope" value="Eukaryota"/>
</dbReference>
<evidence type="ECO:0000256" key="1">
    <source>
        <dbReference type="SAM" id="MobiDB-lite"/>
    </source>
</evidence>
<feature type="compositionally biased region" description="Pro residues" evidence="1">
    <location>
        <begin position="146"/>
        <end position="172"/>
    </location>
</feature>
<dbReference type="GO" id="GO:0009060">
    <property type="term" value="P:aerobic respiration"/>
    <property type="evidence" value="ECO:0000318"/>
    <property type="project" value="GO_Central"/>
</dbReference>
<protein>
    <submittedName>
        <fullName evidence="2">Uncharacterized protein</fullName>
    </submittedName>
</protein>
<keyword evidence="3" id="KW-1185">Reference proteome</keyword>
<dbReference type="PRINTS" id="PR01217">
    <property type="entry name" value="PRICHEXTENSN"/>
</dbReference>
<accession>A9UTC2</accession>
<dbReference type="PANTHER" id="PTHR14215:SF0">
    <property type="entry name" value="WH2 DOMAIN-CONTAINING PROTEIN"/>
    <property type="match status" value="1"/>
</dbReference>
<evidence type="ECO:0000313" key="3">
    <source>
        <dbReference type="Proteomes" id="UP000001357"/>
    </source>
</evidence>
<dbReference type="GO" id="GO:0005739">
    <property type="term" value="C:mitochondrion"/>
    <property type="evidence" value="ECO:0000318"/>
    <property type="project" value="GO_Central"/>
</dbReference>
<reference evidence="2 3" key="1">
    <citation type="journal article" date="2008" name="Nature">
        <title>The genome of the choanoflagellate Monosiga brevicollis and the origin of metazoans.</title>
        <authorList>
            <consortium name="JGI Sequencing"/>
            <person name="King N."/>
            <person name="Westbrook M.J."/>
            <person name="Young S.L."/>
            <person name="Kuo A."/>
            <person name="Abedin M."/>
            <person name="Chapman J."/>
            <person name="Fairclough S."/>
            <person name="Hellsten U."/>
            <person name="Isogai Y."/>
            <person name="Letunic I."/>
            <person name="Marr M."/>
            <person name="Pincus D."/>
            <person name="Putnam N."/>
            <person name="Rokas A."/>
            <person name="Wright K.J."/>
            <person name="Zuzow R."/>
            <person name="Dirks W."/>
            <person name="Good M."/>
            <person name="Goodstein D."/>
            <person name="Lemons D."/>
            <person name="Li W."/>
            <person name="Lyons J.B."/>
            <person name="Morris A."/>
            <person name="Nichols S."/>
            <person name="Richter D.J."/>
            <person name="Salamov A."/>
            <person name="Bork P."/>
            <person name="Lim W.A."/>
            <person name="Manning G."/>
            <person name="Miller W.T."/>
            <person name="McGinnis W."/>
            <person name="Shapiro H."/>
            <person name="Tjian R."/>
            <person name="Grigoriev I.V."/>
            <person name="Rokhsar D."/>
        </authorList>
    </citation>
    <scope>NUCLEOTIDE SEQUENCE [LARGE SCALE GENOMIC DNA]</scope>
    <source>
        <strain evidence="3">MX1 / ATCC 50154</strain>
    </source>
</reference>
<dbReference type="InParanoid" id="A9UTC2"/>
<feature type="region of interest" description="Disordered" evidence="1">
    <location>
        <begin position="277"/>
        <end position="302"/>
    </location>
</feature>
<feature type="compositionally biased region" description="Low complexity" evidence="1">
    <location>
        <begin position="129"/>
        <end position="145"/>
    </location>
</feature>
<dbReference type="OMA" id="HCIRESH"/>
<organism evidence="2 3">
    <name type="scientific">Monosiga brevicollis</name>
    <name type="common">Choanoflagellate</name>
    <dbReference type="NCBI Taxonomy" id="81824"/>
    <lineage>
        <taxon>Eukaryota</taxon>
        <taxon>Choanoflagellata</taxon>
        <taxon>Craspedida</taxon>
        <taxon>Salpingoecidae</taxon>
        <taxon>Monosiga</taxon>
    </lineage>
</organism>
<gene>
    <name evidence="2" type="ORF">MONBRDRAFT_23416</name>
</gene>
<feature type="region of interest" description="Disordered" evidence="1">
    <location>
        <begin position="125"/>
        <end position="207"/>
    </location>
</feature>
<sequence length="339" mass="36553">MAETTAPVQYPWQTARSDIEQCEAIETRRAELQVLLAAEDNGDATLTAHIQEWNTLTQARSVLNAKLLEQENLRLKHEAVLDLFHICNDILKSHVEFDQTEAALLHCIRESHQMASAYCVKHQLDQSREPSSTNPSSENSAVAPPATIPAPPPPPAMSAPPPPPPPGPPPSFAAPEPTEKRPKRETAPSLPTTSQLPKPSAEGFKSPLALRTPLKPVNNAYLADVAKSGKSILRRTDFPRSPGGTPCRQRRRLSTADGADLVLLALRRKFANVNGDSPGGSPLASPLASPFATTPSAQPKREYTPHINCSHLAHRVLLLLWSPHPGSPACDAVALASPL</sequence>
<dbReference type="RefSeq" id="XP_001743644.1">
    <property type="nucleotide sequence ID" value="XM_001743592.1"/>
</dbReference>
<feature type="compositionally biased region" description="Basic and acidic residues" evidence="1">
    <location>
        <begin position="177"/>
        <end position="186"/>
    </location>
</feature>
<dbReference type="InterPro" id="IPR007972">
    <property type="entry name" value="Mtfr1"/>
</dbReference>
<dbReference type="KEGG" id="mbr:MONBRDRAFT_23416"/>
<dbReference type="Proteomes" id="UP000001357">
    <property type="component" value="Unassembled WGS sequence"/>
</dbReference>
<dbReference type="EMBL" id="CH991545">
    <property type="protein sequence ID" value="EDQ91222.1"/>
    <property type="molecule type" value="Genomic_DNA"/>
</dbReference>
<dbReference type="GeneID" id="5889184"/>
<proteinExistence type="predicted"/>
<evidence type="ECO:0000313" key="2">
    <source>
        <dbReference type="EMBL" id="EDQ91222.1"/>
    </source>
</evidence>
<dbReference type="AlphaFoldDB" id="A9UTC2"/>
<dbReference type="GO" id="GO:0000266">
    <property type="term" value="P:mitochondrial fission"/>
    <property type="evidence" value="ECO:0000318"/>
    <property type="project" value="GO_Central"/>
</dbReference>
<dbReference type="PANTHER" id="PTHR14215">
    <property type="entry name" value="PROTEIN OF UNKNOWN FUNCTION DUF729"/>
    <property type="match status" value="1"/>
</dbReference>